<evidence type="ECO:0000313" key="2">
    <source>
        <dbReference type="Proteomes" id="UP000546917"/>
    </source>
</evidence>
<reference evidence="1 2" key="1">
    <citation type="submission" date="2020-05" db="EMBL/GenBank/DDBJ databases">
        <authorList>
            <person name="Zhang R."/>
        </authorList>
    </citation>
    <scope>NUCLEOTIDE SEQUENCE [LARGE SCALE GENOMIC DNA]</scope>
    <source>
        <strain evidence="1 2">DSM 28986</strain>
    </source>
</reference>
<dbReference type="Proteomes" id="UP000546917">
    <property type="component" value="Unassembled WGS sequence"/>
</dbReference>
<comment type="caution">
    <text evidence="1">The sequence shown here is derived from an EMBL/GenBank/DDBJ whole genome shotgun (WGS) entry which is preliminary data.</text>
</comment>
<evidence type="ECO:0000313" key="1">
    <source>
        <dbReference type="EMBL" id="NOL61128.1"/>
    </source>
</evidence>
<proteinExistence type="predicted"/>
<dbReference type="RefSeq" id="WP_171482147.1">
    <property type="nucleotide sequence ID" value="NZ_CP133600.1"/>
</dbReference>
<organism evidence="1 2">
    <name type="scientific">Ferroplasma acidiphilum</name>
    <dbReference type="NCBI Taxonomy" id="74969"/>
    <lineage>
        <taxon>Archaea</taxon>
        <taxon>Methanobacteriati</taxon>
        <taxon>Thermoplasmatota</taxon>
        <taxon>Thermoplasmata</taxon>
        <taxon>Thermoplasmatales</taxon>
        <taxon>Ferroplasmaceae</taxon>
        <taxon>Ferroplasma</taxon>
    </lineage>
</organism>
<accession>A0A7K4FS19</accession>
<gene>
    <name evidence="1" type="ORF">HLB00_09890</name>
</gene>
<dbReference type="EMBL" id="JABGBP010000439">
    <property type="protein sequence ID" value="NOL61128.1"/>
    <property type="molecule type" value="Genomic_DNA"/>
</dbReference>
<dbReference type="GeneID" id="84217458"/>
<evidence type="ECO:0008006" key="3">
    <source>
        <dbReference type="Google" id="ProtNLM"/>
    </source>
</evidence>
<name>A0A7K4FS19_9ARCH</name>
<sequence>MNTINLLDTIKNDYKGVFRTYDIEIIENSNIKYSSLVANRLVEHGYAKRAGRNKFYLPGTDIFAIASNILEPSYIGISSAFSYYNLVTQIYDTIYVISSKRHKDIEIEGYKIKFITLKNTKIYGYHIDKNTYISISDPEKAIVDSVYLANPPIAYIEEALDNGIDNKLIDIKRLLFYSEKIHSKKTYEIVLALINKRR</sequence>
<protein>
    <recommendedName>
        <fullName evidence="3">AbiEi antitoxin C-terminal domain-containing protein</fullName>
    </recommendedName>
</protein>
<dbReference type="AlphaFoldDB" id="A0A7K4FS19"/>